<dbReference type="KEGG" id="asd:AS9A_3521"/>
<sequence length="167" mass="18286">MIADLADIVVDGQDDDNFPTLEPGRLPASWCDPRMAVRAALTGWFAVPGHPESLATLRARFRVTAIQLGLDDLDGAAIRDGRPRALTQKMSSWINTLTGPDGDPVAGVEFDSRHGDGLRLWVIYEQPDDPANSPKLLPRNSGDGITREDPDLQTAMRMLGLVWDAQR</sequence>
<reference evidence="2 3" key="1">
    <citation type="journal article" date="2011" name="J. Bacteriol.">
        <title>Complete genome sequence of Amycolicicoccus subflavus DQS3-9A1T, an actinomycete isolated from crude oil-polluted soil.</title>
        <authorList>
            <person name="Cai M."/>
            <person name="Chen W.M."/>
            <person name="Nie Y."/>
            <person name="Chi C.Q."/>
            <person name="Wang Y.N."/>
            <person name="Tang Y.Q."/>
            <person name="Li G.Y."/>
            <person name="Wu X.L."/>
        </authorList>
    </citation>
    <scope>NUCLEOTIDE SEQUENCE [LARGE SCALE GENOMIC DNA]</scope>
    <source>
        <strain evidence="3">DSM 45089 / DQS3-9A1</strain>
    </source>
</reference>
<dbReference type="RefSeq" id="WP_013808310.1">
    <property type="nucleotide sequence ID" value="NC_015564.1"/>
</dbReference>
<dbReference type="STRING" id="443218.AS9A_3521"/>
<proteinExistence type="predicted"/>
<gene>
    <name evidence="2" type="ordered locus">AS9A_3521</name>
</gene>
<keyword evidence="3" id="KW-1185">Reference proteome</keyword>
<evidence type="ECO:0000313" key="3">
    <source>
        <dbReference type="Proteomes" id="UP000009235"/>
    </source>
</evidence>
<dbReference type="EMBL" id="CP002786">
    <property type="protein sequence ID" value="AEF41961.1"/>
    <property type="molecule type" value="Genomic_DNA"/>
</dbReference>
<dbReference type="eggNOG" id="ENOG5032WV2">
    <property type="taxonomic scope" value="Bacteria"/>
</dbReference>
<organism evidence="2 3">
    <name type="scientific">Hoyosella subflava (strain DSM 45089 / JCM 17490 / NBRC 109087 / DQS3-9A1)</name>
    <name type="common">Amycolicicoccus subflavus</name>
    <dbReference type="NCBI Taxonomy" id="443218"/>
    <lineage>
        <taxon>Bacteria</taxon>
        <taxon>Bacillati</taxon>
        <taxon>Actinomycetota</taxon>
        <taxon>Actinomycetes</taxon>
        <taxon>Mycobacteriales</taxon>
        <taxon>Hoyosellaceae</taxon>
        <taxon>Hoyosella</taxon>
    </lineage>
</organism>
<evidence type="ECO:0000313" key="2">
    <source>
        <dbReference type="EMBL" id="AEF41961.1"/>
    </source>
</evidence>
<dbReference type="Proteomes" id="UP000009235">
    <property type="component" value="Chromosome"/>
</dbReference>
<name>F6ER83_HOYSD</name>
<dbReference type="HOGENOM" id="CLU_1591170_0_0_11"/>
<dbReference type="AlphaFoldDB" id="F6ER83"/>
<protein>
    <submittedName>
        <fullName evidence="2">Uncharacterized protein</fullName>
    </submittedName>
</protein>
<feature type="region of interest" description="Disordered" evidence="1">
    <location>
        <begin position="129"/>
        <end position="149"/>
    </location>
</feature>
<accession>F6ER83</accession>
<evidence type="ECO:0000256" key="1">
    <source>
        <dbReference type="SAM" id="MobiDB-lite"/>
    </source>
</evidence>